<name>A0AAX3BD98_9SPIR</name>
<dbReference type="SUPFAM" id="SSF89550">
    <property type="entry name" value="PHP domain-like"/>
    <property type="match status" value="1"/>
</dbReference>
<dbReference type="AlphaFoldDB" id="A0AAX3BD98"/>
<dbReference type="GO" id="GO:0004534">
    <property type="term" value="F:5'-3' RNA exonuclease activity"/>
    <property type="evidence" value="ECO:0007669"/>
    <property type="project" value="TreeGrafter"/>
</dbReference>
<accession>A0AAX3BD98</accession>
<evidence type="ECO:0000313" key="3">
    <source>
        <dbReference type="Proteomes" id="UP001056539"/>
    </source>
</evidence>
<dbReference type="KEGG" id="taqu:KDW03_12130"/>
<reference evidence="2" key="2">
    <citation type="submission" date="2022-06" db="EMBL/GenBank/DDBJ databases">
        <title>Thermospira aquatica gen. nov., sp. nov.</title>
        <authorList>
            <person name="Ben Ali Gam Z."/>
            <person name="Labat M."/>
        </authorList>
    </citation>
    <scope>NUCLEOTIDE SEQUENCE</scope>
    <source>
        <strain evidence="2">F1F22</strain>
    </source>
</reference>
<dbReference type="GO" id="GO:0035312">
    <property type="term" value="F:5'-3' DNA exonuclease activity"/>
    <property type="evidence" value="ECO:0007669"/>
    <property type="project" value="TreeGrafter"/>
</dbReference>
<protein>
    <submittedName>
        <fullName evidence="2">PHP domain-containing protein</fullName>
    </submittedName>
</protein>
<dbReference type="Proteomes" id="UP001056539">
    <property type="component" value="Chromosome"/>
</dbReference>
<feature type="domain" description="Polymerase/histidinol phosphatase N-terminal" evidence="1">
    <location>
        <begin position="3"/>
        <end position="70"/>
    </location>
</feature>
<dbReference type="InterPro" id="IPR016195">
    <property type="entry name" value="Pol/histidinol_Pase-like"/>
</dbReference>
<dbReference type="Gene3D" id="1.10.150.650">
    <property type="match status" value="1"/>
</dbReference>
<dbReference type="InterPro" id="IPR004013">
    <property type="entry name" value="PHP_dom"/>
</dbReference>
<dbReference type="Gene3D" id="3.20.20.140">
    <property type="entry name" value="Metal-dependent hydrolases"/>
    <property type="match status" value="1"/>
</dbReference>
<organism evidence="2 3">
    <name type="scientific">Thermospira aquatica</name>
    <dbReference type="NCBI Taxonomy" id="2828656"/>
    <lineage>
        <taxon>Bacteria</taxon>
        <taxon>Pseudomonadati</taxon>
        <taxon>Spirochaetota</taxon>
        <taxon>Spirochaetia</taxon>
        <taxon>Brevinematales</taxon>
        <taxon>Thermospiraceae</taxon>
        <taxon>Thermospira</taxon>
    </lineage>
</organism>
<evidence type="ECO:0000259" key="1">
    <source>
        <dbReference type="SMART" id="SM00481"/>
    </source>
</evidence>
<dbReference type="RefSeq" id="WP_271435341.1">
    <property type="nucleotide sequence ID" value="NZ_CP073355.1"/>
</dbReference>
<dbReference type="PANTHER" id="PTHR42924:SF3">
    <property type="entry name" value="POLYMERASE_HISTIDINOL PHOSPHATASE N-TERMINAL DOMAIN-CONTAINING PROTEIN"/>
    <property type="match status" value="1"/>
</dbReference>
<dbReference type="Pfam" id="PF02811">
    <property type="entry name" value="PHP"/>
    <property type="match status" value="1"/>
</dbReference>
<dbReference type="EMBL" id="CP073355">
    <property type="protein sequence ID" value="URA10208.1"/>
    <property type="molecule type" value="Genomic_DNA"/>
</dbReference>
<dbReference type="SMART" id="SM00481">
    <property type="entry name" value="POLIIIAc"/>
    <property type="match status" value="1"/>
</dbReference>
<keyword evidence="3" id="KW-1185">Reference proteome</keyword>
<evidence type="ECO:0000313" key="2">
    <source>
        <dbReference type="EMBL" id="URA10208.1"/>
    </source>
</evidence>
<dbReference type="InterPro" id="IPR052018">
    <property type="entry name" value="PHP_domain"/>
</dbReference>
<proteinExistence type="predicted"/>
<sequence>MLFDSHIHSFFSDGIYPPAELWKKIVAKGLGGWALTDHDTMEGVEEATQLWQKHYPDKLFVGGCEFSTHHPEVGEVHILAYFGSSYEKILPLLAIYRRSRIRRAKRMVELLRKEGYHLDWDELVVKYDDKPLGRMHLARELVEAGYFSSPSQVFHGLLDSRGRCYVPREEIRTEEVIQSVVAAGGVPVLAHPAFLFSDDTHAYVKEWIQQGLMGIEYRHPRVPEAVSAFLAKEYGSLFLVSGSDFHDDGGENDLGKYGIPLAKWENFLSLR</sequence>
<reference evidence="2" key="1">
    <citation type="submission" date="2021-04" db="EMBL/GenBank/DDBJ databases">
        <authorList>
            <person name="Postec A."/>
        </authorList>
    </citation>
    <scope>NUCLEOTIDE SEQUENCE</scope>
    <source>
        <strain evidence="2">F1F22</strain>
    </source>
</reference>
<gene>
    <name evidence="2" type="ORF">KDW03_12130</name>
</gene>
<dbReference type="PANTHER" id="PTHR42924">
    <property type="entry name" value="EXONUCLEASE"/>
    <property type="match status" value="1"/>
</dbReference>
<dbReference type="InterPro" id="IPR003141">
    <property type="entry name" value="Pol/His_phosphatase_N"/>
</dbReference>